<keyword evidence="6 7" id="KW-0472">Membrane</keyword>
<evidence type="ECO:0000256" key="4">
    <source>
        <dbReference type="ARBA" id="ARBA00022692"/>
    </source>
</evidence>
<dbReference type="InterPro" id="IPR004813">
    <property type="entry name" value="OPT"/>
</dbReference>
<organism evidence="8 9">
    <name type="scientific">Aspergillus glaucus CBS 516.65</name>
    <dbReference type="NCBI Taxonomy" id="1160497"/>
    <lineage>
        <taxon>Eukaryota</taxon>
        <taxon>Fungi</taxon>
        <taxon>Dikarya</taxon>
        <taxon>Ascomycota</taxon>
        <taxon>Pezizomycotina</taxon>
        <taxon>Eurotiomycetes</taxon>
        <taxon>Eurotiomycetidae</taxon>
        <taxon>Eurotiales</taxon>
        <taxon>Aspergillaceae</taxon>
        <taxon>Aspergillus</taxon>
        <taxon>Aspergillus subgen. Aspergillus</taxon>
    </lineage>
</organism>
<reference evidence="9" key="1">
    <citation type="journal article" date="2017" name="Genome Biol.">
        <title>Comparative genomics reveals high biological diversity and specific adaptations in the industrially and medically important fungal genus Aspergillus.</title>
        <authorList>
            <person name="de Vries R.P."/>
            <person name="Riley R."/>
            <person name="Wiebenga A."/>
            <person name="Aguilar-Osorio G."/>
            <person name="Amillis S."/>
            <person name="Uchima C.A."/>
            <person name="Anderluh G."/>
            <person name="Asadollahi M."/>
            <person name="Askin M."/>
            <person name="Barry K."/>
            <person name="Battaglia E."/>
            <person name="Bayram O."/>
            <person name="Benocci T."/>
            <person name="Braus-Stromeyer S.A."/>
            <person name="Caldana C."/>
            <person name="Canovas D."/>
            <person name="Cerqueira G.C."/>
            <person name="Chen F."/>
            <person name="Chen W."/>
            <person name="Choi C."/>
            <person name="Clum A."/>
            <person name="Dos Santos R.A."/>
            <person name="Damasio A.R."/>
            <person name="Diallinas G."/>
            <person name="Emri T."/>
            <person name="Fekete E."/>
            <person name="Flipphi M."/>
            <person name="Freyberg S."/>
            <person name="Gallo A."/>
            <person name="Gournas C."/>
            <person name="Habgood R."/>
            <person name="Hainaut M."/>
            <person name="Harispe M.L."/>
            <person name="Henrissat B."/>
            <person name="Hilden K.S."/>
            <person name="Hope R."/>
            <person name="Hossain A."/>
            <person name="Karabika E."/>
            <person name="Karaffa L."/>
            <person name="Karanyi Z."/>
            <person name="Krasevec N."/>
            <person name="Kuo A."/>
            <person name="Kusch H."/>
            <person name="LaButti K."/>
            <person name="Lagendijk E.L."/>
            <person name="Lapidus A."/>
            <person name="Levasseur A."/>
            <person name="Lindquist E."/>
            <person name="Lipzen A."/>
            <person name="Logrieco A.F."/>
            <person name="MacCabe A."/>
            <person name="Maekelae M.R."/>
            <person name="Malavazi I."/>
            <person name="Melin P."/>
            <person name="Meyer V."/>
            <person name="Mielnichuk N."/>
            <person name="Miskei M."/>
            <person name="Molnar A.P."/>
            <person name="Mule G."/>
            <person name="Ngan C.Y."/>
            <person name="Orejas M."/>
            <person name="Orosz E."/>
            <person name="Ouedraogo J.P."/>
            <person name="Overkamp K.M."/>
            <person name="Park H.-S."/>
            <person name="Perrone G."/>
            <person name="Piumi F."/>
            <person name="Punt P.J."/>
            <person name="Ram A.F."/>
            <person name="Ramon A."/>
            <person name="Rauscher S."/>
            <person name="Record E."/>
            <person name="Riano-Pachon D.M."/>
            <person name="Robert V."/>
            <person name="Roehrig J."/>
            <person name="Ruller R."/>
            <person name="Salamov A."/>
            <person name="Salih N.S."/>
            <person name="Samson R.A."/>
            <person name="Sandor E."/>
            <person name="Sanguinetti M."/>
            <person name="Schuetze T."/>
            <person name="Sepcic K."/>
            <person name="Shelest E."/>
            <person name="Sherlock G."/>
            <person name="Sophianopoulou V."/>
            <person name="Squina F.M."/>
            <person name="Sun H."/>
            <person name="Susca A."/>
            <person name="Todd R.B."/>
            <person name="Tsang A."/>
            <person name="Unkles S.E."/>
            <person name="van de Wiele N."/>
            <person name="van Rossen-Uffink D."/>
            <person name="Oliveira J.V."/>
            <person name="Vesth T.C."/>
            <person name="Visser J."/>
            <person name="Yu J.-H."/>
            <person name="Zhou M."/>
            <person name="Andersen M.R."/>
            <person name="Archer D.B."/>
            <person name="Baker S.E."/>
            <person name="Benoit I."/>
            <person name="Brakhage A.A."/>
            <person name="Braus G.H."/>
            <person name="Fischer R."/>
            <person name="Frisvad J.C."/>
            <person name="Goldman G.H."/>
            <person name="Houbraken J."/>
            <person name="Oakley B."/>
            <person name="Pocsi I."/>
            <person name="Scazzocchio C."/>
            <person name="Seiboth B."/>
            <person name="vanKuyk P.A."/>
            <person name="Wortman J."/>
            <person name="Dyer P.S."/>
            <person name="Grigoriev I.V."/>
        </authorList>
    </citation>
    <scope>NUCLEOTIDE SEQUENCE [LARGE SCALE GENOMIC DNA]</scope>
    <source>
        <strain evidence="9">CBS 516.65</strain>
    </source>
</reference>
<dbReference type="VEuPathDB" id="FungiDB:ASPGLDRAFT_24370"/>
<dbReference type="RefSeq" id="XP_022402936.1">
    <property type="nucleotide sequence ID" value="XM_022543381.1"/>
</dbReference>
<dbReference type="GeneID" id="34459642"/>
<sequence length="106" mass="11646">MCRIQMILYCLSTCFGCDFGVVFTLVGTGVSQFFSMRYPSMAITSFVAQLISYPVGYFFAKALPIMKASAIIHAQKVYLKMETLVGYQILLALSMQMFGLGLAGLA</sequence>
<dbReference type="Pfam" id="PF03169">
    <property type="entry name" value="OPT"/>
    <property type="match status" value="1"/>
</dbReference>
<evidence type="ECO:0000256" key="5">
    <source>
        <dbReference type="ARBA" id="ARBA00022989"/>
    </source>
</evidence>
<keyword evidence="9" id="KW-1185">Reference proteome</keyword>
<feature type="transmembrane region" description="Helical" evidence="7">
    <location>
        <begin position="84"/>
        <end position="105"/>
    </location>
</feature>
<dbReference type="EMBL" id="KV878893">
    <property type="protein sequence ID" value="OJJ86242.1"/>
    <property type="molecule type" value="Genomic_DNA"/>
</dbReference>
<dbReference type="Proteomes" id="UP000184300">
    <property type="component" value="Unassembled WGS sequence"/>
</dbReference>
<feature type="transmembrane region" description="Helical" evidence="7">
    <location>
        <begin position="7"/>
        <end position="30"/>
    </location>
</feature>
<evidence type="ECO:0000256" key="7">
    <source>
        <dbReference type="SAM" id="Phobius"/>
    </source>
</evidence>
<feature type="transmembrane region" description="Helical" evidence="7">
    <location>
        <begin position="42"/>
        <end position="63"/>
    </location>
</feature>
<dbReference type="GO" id="GO:0016020">
    <property type="term" value="C:membrane"/>
    <property type="evidence" value="ECO:0007669"/>
    <property type="project" value="UniProtKB-SubCell"/>
</dbReference>
<gene>
    <name evidence="8" type="ORF">ASPGLDRAFT_24370</name>
</gene>
<dbReference type="AlphaFoldDB" id="A0A1L9VQR3"/>
<keyword evidence="5 7" id="KW-1133">Transmembrane helix</keyword>
<protein>
    <submittedName>
        <fullName evidence="8">Uncharacterized protein</fullName>
    </submittedName>
</protein>
<evidence type="ECO:0000256" key="2">
    <source>
        <dbReference type="ARBA" id="ARBA00008807"/>
    </source>
</evidence>
<keyword evidence="4 7" id="KW-0812">Transmembrane</keyword>
<accession>A0A1L9VQR3</accession>
<comment type="similarity">
    <text evidence="2">Belongs to the oligopeptide OPT transporter family.</text>
</comment>
<name>A0A1L9VQR3_ASPGL</name>
<evidence type="ECO:0000313" key="9">
    <source>
        <dbReference type="Proteomes" id="UP000184300"/>
    </source>
</evidence>
<comment type="subcellular location">
    <subcellularLocation>
        <location evidence="1">Membrane</location>
        <topology evidence="1">Multi-pass membrane protein</topology>
    </subcellularLocation>
</comment>
<evidence type="ECO:0000256" key="1">
    <source>
        <dbReference type="ARBA" id="ARBA00004141"/>
    </source>
</evidence>
<keyword evidence="3" id="KW-0813">Transport</keyword>
<evidence type="ECO:0000313" key="8">
    <source>
        <dbReference type="EMBL" id="OJJ86242.1"/>
    </source>
</evidence>
<dbReference type="OrthoDB" id="4526486at2759"/>
<dbReference type="GO" id="GO:0035673">
    <property type="term" value="F:oligopeptide transmembrane transporter activity"/>
    <property type="evidence" value="ECO:0007669"/>
    <property type="project" value="InterPro"/>
</dbReference>
<evidence type="ECO:0000256" key="3">
    <source>
        <dbReference type="ARBA" id="ARBA00022448"/>
    </source>
</evidence>
<proteinExistence type="inferred from homology"/>
<evidence type="ECO:0000256" key="6">
    <source>
        <dbReference type="ARBA" id="ARBA00023136"/>
    </source>
</evidence>